<feature type="active site" evidence="5">
    <location>
        <position position="52"/>
    </location>
</feature>
<dbReference type="HOGENOM" id="CLU_019134_1_0_7"/>
<dbReference type="SMART" id="SM00870">
    <property type="entry name" value="Asparaginase"/>
    <property type="match status" value="1"/>
</dbReference>
<dbReference type="PIRSF" id="PIRSF500176">
    <property type="entry name" value="L_ASNase"/>
    <property type="match status" value="1"/>
</dbReference>
<evidence type="ECO:0000256" key="2">
    <source>
        <dbReference type="ARBA" id="ARBA00022801"/>
    </source>
</evidence>
<dbReference type="eggNOG" id="COG0252">
    <property type="taxonomic scope" value="Bacteria"/>
</dbReference>
<dbReference type="InterPro" id="IPR020827">
    <property type="entry name" value="Asparaginase/glutaminase_AS1"/>
</dbReference>
<dbReference type="SFLD" id="SFLDS00057">
    <property type="entry name" value="Glutaminase/Asparaginase"/>
    <property type="match status" value="1"/>
</dbReference>
<dbReference type="Gene3D" id="3.40.50.40">
    <property type="match status" value="1"/>
</dbReference>
<dbReference type="InterPro" id="IPR040919">
    <property type="entry name" value="Asparaginase_C"/>
</dbReference>
<evidence type="ECO:0000313" key="9">
    <source>
        <dbReference type="EMBL" id="CAG35723.1"/>
    </source>
</evidence>
<evidence type="ECO:0000256" key="3">
    <source>
        <dbReference type="PIRSR" id="PIRSR001220-1"/>
    </source>
</evidence>
<dbReference type="CDD" id="cd08964">
    <property type="entry name" value="L-asparaginase_II"/>
    <property type="match status" value="1"/>
</dbReference>
<feature type="region of interest" description="Disordered" evidence="6">
    <location>
        <begin position="1"/>
        <end position="37"/>
    </location>
</feature>
<protein>
    <submittedName>
        <fullName evidence="9">Related to L-asparaginase</fullName>
    </submittedName>
</protein>
<evidence type="ECO:0000256" key="4">
    <source>
        <dbReference type="PIRSR" id="PIRSR001220-2"/>
    </source>
</evidence>
<feature type="active site" description="O-isoaspartyl threonine intermediate" evidence="3">
    <location>
        <position position="52"/>
    </location>
</feature>
<dbReference type="STRING" id="177439.DP0994"/>
<dbReference type="PANTHER" id="PTHR11707:SF28">
    <property type="entry name" value="60 KDA LYSOPHOSPHOLIPASE"/>
    <property type="match status" value="1"/>
</dbReference>
<dbReference type="InterPro" id="IPR004550">
    <property type="entry name" value="AsnASE_II"/>
</dbReference>
<dbReference type="InterPro" id="IPR037152">
    <property type="entry name" value="L-asparaginase_N_sf"/>
</dbReference>
<dbReference type="Gene3D" id="3.40.50.1170">
    <property type="entry name" value="L-asparaginase, N-terminal domain"/>
    <property type="match status" value="1"/>
</dbReference>
<dbReference type="InterPro" id="IPR036152">
    <property type="entry name" value="Asp/glu_Ase-like_sf"/>
</dbReference>
<dbReference type="PRINTS" id="PR00139">
    <property type="entry name" value="ASNGLNASE"/>
</dbReference>
<dbReference type="KEGG" id="dps:DP0994"/>
<evidence type="ECO:0000256" key="1">
    <source>
        <dbReference type="ARBA" id="ARBA00010518"/>
    </source>
</evidence>
<gene>
    <name evidence="9" type="ordered locus">DP0994</name>
</gene>
<dbReference type="PIRSF" id="PIRSF001220">
    <property type="entry name" value="L-ASNase_gatD"/>
    <property type="match status" value="1"/>
</dbReference>
<evidence type="ECO:0000256" key="6">
    <source>
        <dbReference type="SAM" id="MobiDB-lite"/>
    </source>
</evidence>
<feature type="binding site" evidence="4">
    <location>
        <position position="95"/>
    </location>
    <ligand>
        <name>substrate</name>
    </ligand>
</feature>
<dbReference type="AlphaFoldDB" id="Q6APK1"/>
<evidence type="ECO:0000313" key="10">
    <source>
        <dbReference type="Proteomes" id="UP000000602"/>
    </source>
</evidence>
<name>Q6APK1_DESPS</name>
<feature type="domain" description="Asparaginase/glutaminase C-terminal" evidence="8">
    <location>
        <begin position="248"/>
        <end position="363"/>
    </location>
</feature>
<keyword evidence="10" id="KW-1185">Reference proteome</keyword>
<keyword evidence="2" id="KW-0378">Hydrolase</keyword>
<feature type="domain" description="L-asparaginase N-terminal" evidence="7">
    <location>
        <begin position="43"/>
        <end position="230"/>
    </location>
</feature>
<evidence type="ECO:0000259" key="7">
    <source>
        <dbReference type="Pfam" id="PF00710"/>
    </source>
</evidence>
<dbReference type="Pfam" id="PF17763">
    <property type="entry name" value="Asparaginase_C"/>
    <property type="match status" value="1"/>
</dbReference>
<dbReference type="InterPro" id="IPR006034">
    <property type="entry name" value="Asparaginase/glutaminase-like"/>
</dbReference>
<dbReference type="Proteomes" id="UP000000602">
    <property type="component" value="Chromosome"/>
</dbReference>
<dbReference type="PROSITE" id="PS00144">
    <property type="entry name" value="ASN_GLN_ASE_1"/>
    <property type="match status" value="1"/>
</dbReference>
<dbReference type="PANTHER" id="PTHR11707">
    <property type="entry name" value="L-ASPARAGINASE"/>
    <property type="match status" value="1"/>
</dbReference>
<dbReference type="EMBL" id="CR522870">
    <property type="protein sequence ID" value="CAG35723.1"/>
    <property type="molecule type" value="Genomic_DNA"/>
</dbReference>
<dbReference type="GO" id="GO:0004067">
    <property type="term" value="F:asparaginase activity"/>
    <property type="evidence" value="ECO:0007669"/>
    <property type="project" value="UniProtKB-UniRule"/>
</dbReference>
<dbReference type="InterPro" id="IPR027474">
    <property type="entry name" value="L-asparaginase_N"/>
</dbReference>
<proteinExistence type="inferred from homology"/>
<dbReference type="GO" id="GO:0006528">
    <property type="term" value="P:asparagine metabolic process"/>
    <property type="evidence" value="ECO:0007669"/>
    <property type="project" value="InterPro"/>
</dbReference>
<dbReference type="PROSITE" id="PS51732">
    <property type="entry name" value="ASN_GLN_ASE_3"/>
    <property type="match status" value="1"/>
</dbReference>
<comment type="similarity">
    <text evidence="1">Belongs to the asparaginase 1 family.</text>
</comment>
<evidence type="ECO:0000256" key="5">
    <source>
        <dbReference type="PROSITE-ProRule" id="PRU10099"/>
    </source>
</evidence>
<sequence>MTVRGEPISSSVIRPASESEPTPCRSFHFSSHPAQEDPMKNNKIAVFITGGTIGMSPSDSGLGVSPDNNFEQILASLAPRDDIEVEAIFWADIPSPHMTPEHMLQLAHDIDQLLEKNDYSGAVVLHGTDLLAETSFVLNVSLTTSKPVITTGSMRHLGEAGYDGIRNLQNGLIACTSLPPGGDVLVQMADWLFSAQDAIKQDSLSVDPFVSQSRGAVGRIAAGTLILNQNISKRANKIGKKVEGISANVVLVTAYPGMPGSLLINLLNQGIEGLVIEGFGAGNIPPTAVGAVRHILQAGIPVVLASRCIRGGVAPIYDYPGGGAELIDMGCISAGALNGTKALLLLKIAISNQVDRSSLQELFSL</sequence>
<feature type="binding site" evidence="4">
    <location>
        <begin position="128"/>
        <end position="129"/>
    </location>
    <ligand>
        <name>substrate</name>
    </ligand>
</feature>
<dbReference type="InterPro" id="IPR027473">
    <property type="entry name" value="L-asparaginase_C"/>
</dbReference>
<evidence type="ECO:0000259" key="8">
    <source>
        <dbReference type="Pfam" id="PF17763"/>
    </source>
</evidence>
<reference evidence="10" key="1">
    <citation type="journal article" date="2004" name="Environ. Microbiol.">
        <title>The genome of Desulfotalea psychrophila, a sulfate-reducing bacterium from permanently cold Arctic sediments.</title>
        <authorList>
            <person name="Rabus R."/>
            <person name="Ruepp A."/>
            <person name="Frickey T."/>
            <person name="Rattei T."/>
            <person name="Fartmann B."/>
            <person name="Stark M."/>
            <person name="Bauer M."/>
            <person name="Zibat A."/>
            <person name="Lombardot T."/>
            <person name="Becker I."/>
            <person name="Amann J."/>
            <person name="Gellner K."/>
            <person name="Teeling H."/>
            <person name="Leuschner W.D."/>
            <person name="Gloeckner F.-O."/>
            <person name="Lupas A.N."/>
            <person name="Amann R."/>
            <person name="Klenk H.-P."/>
        </authorList>
    </citation>
    <scope>NUCLEOTIDE SEQUENCE [LARGE SCALE GENOMIC DNA]</scope>
    <source>
        <strain evidence="10">DSM 12343 / LSv54</strain>
    </source>
</reference>
<accession>Q6APK1</accession>
<organism evidence="9 10">
    <name type="scientific">Desulfotalea psychrophila (strain LSv54 / DSM 12343)</name>
    <dbReference type="NCBI Taxonomy" id="177439"/>
    <lineage>
        <taxon>Bacteria</taxon>
        <taxon>Pseudomonadati</taxon>
        <taxon>Thermodesulfobacteriota</taxon>
        <taxon>Desulfobulbia</taxon>
        <taxon>Desulfobulbales</taxon>
        <taxon>Desulfocapsaceae</taxon>
        <taxon>Desulfotalea</taxon>
    </lineage>
</organism>
<dbReference type="Pfam" id="PF00710">
    <property type="entry name" value="Asparaginase"/>
    <property type="match status" value="1"/>
</dbReference>
<dbReference type="SUPFAM" id="SSF53774">
    <property type="entry name" value="Glutaminase/Asparaginase"/>
    <property type="match status" value="1"/>
</dbReference>